<dbReference type="OrthoDB" id="3936150at2759"/>
<evidence type="ECO:0000256" key="4">
    <source>
        <dbReference type="ARBA" id="ARBA00023136"/>
    </source>
</evidence>
<evidence type="ECO:0000313" key="7">
    <source>
        <dbReference type="Proteomes" id="UP001152622"/>
    </source>
</evidence>
<evidence type="ECO:0000256" key="5">
    <source>
        <dbReference type="SAM" id="Phobius"/>
    </source>
</evidence>
<evidence type="ECO:0000256" key="1">
    <source>
        <dbReference type="ARBA" id="ARBA00004141"/>
    </source>
</evidence>
<dbReference type="PANTHER" id="PTHR24064">
    <property type="entry name" value="SOLUTE CARRIER FAMILY 22 MEMBER"/>
    <property type="match status" value="1"/>
</dbReference>
<reference evidence="6" key="1">
    <citation type="journal article" date="2023" name="Science">
        <title>Genome structures resolve the early diversification of teleost fishes.</title>
        <authorList>
            <person name="Parey E."/>
            <person name="Louis A."/>
            <person name="Montfort J."/>
            <person name="Bouchez O."/>
            <person name="Roques C."/>
            <person name="Iampietro C."/>
            <person name="Lluch J."/>
            <person name="Castinel A."/>
            <person name="Donnadieu C."/>
            <person name="Desvignes T."/>
            <person name="Floi Bucao C."/>
            <person name="Jouanno E."/>
            <person name="Wen M."/>
            <person name="Mejri S."/>
            <person name="Dirks R."/>
            <person name="Jansen H."/>
            <person name="Henkel C."/>
            <person name="Chen W.J."/>
            <person name="Zahm M."/>
            <person name="Cabau C."/>
            <person name="Klopp C."/>
            <person name="Thompson A.W."/>
            <person name="Robinson-Rechavi M."/>
            <person name="Braasch I."/>
            <person name="Lecointre G."/>
            <person name="Bobe J."/>
            <person name="Postlethwait J.H."/>
            <person name="Berthelot C."/>
            <person name="Roest Crollius H."/>
            <person name="Guiguen Y."/>
        </authorList>
    </citation>
    <scope>NUCLEOTIDE SEQUENCE</scope>
    <source>
        <strain evidence="6">WJC10195</strain>
    </source>
</reference>
<dbReference type="GO" id="GO:0016020">
    <property type="term" value="C:membrane"/>
    <property type="evidence" value="ECO:0007669"/>
    <property type="project" value="UniProtKB-SubCell"/>
</dbReference>
<sequence length="208" mass="23226">MAEALHHHNICDLLKSINILWITIMLSFVWTTISIGYYALSLNTSNLHGDPFLNCFFSAAVEALAYILSWPLFRSCPRRLCLFAMLFLGGAVLLLTQLIPRNLSSVSTALEMMGKFMFSVAFTIVFAFTAELYPTVLRNTAMGICSMASRLGNISAPYFIYLGTYYKSLPYILMGSLSVFGGLLSLLLPETYGMPLPETINQMQTIQR</sequence>
<feature type="transmembrane region" description="Helical" evidence="5">
    <location>
        <begin position="51"/>
        <end position="73"/>
    </location>
</feature>
<feature type="transmembrane region" description="Helical" evidence="5">
    <location>
        <begin position="112"/>
        <end position="133"/>
    </location>
</feature>
<accession>A0A9Q1EZG8</accession>
<protein>
    <submittedName>
        <fullName evidence="6">Uncharacterized protein</fullName>
    </submittedName>
</protein>
<comment type="caution">
    <text evidence="6">The sequence shown here is derived from an EMBL/GenBank/DDBJ whole genome shotgun (WGS) entry which is preliminary data.</text>
</comment>
<keyword evidence="4 5" id="KW-0472">Membrane</keyword>
<name>A0A9Q1EZG8_SYNKA</name>
<feature type="transmembrane region" description="Helical" evidence="5">
    <location>
        <begin position="80"/>
        <end position="100"/>
    </location>
</feature>
<feature type="transmembrane region" description="Helical" evidence="5">
    <location>
        <begin position="20"/>
        <end position="39"/>
    </location>
</feature>
<dbReference type="InterPro" id="IPR036259">
    <property type="entry name" value="MFS_trans_sf"/>
</dbReference>
<gene>
    <name evidence="6" type="ORF">SKAU_G00266250</name>
</gene>
<dbReference type="Gene3D" id="1.20.1250.20">
    <property type="entry name" value="MFS general substrate transporter like domains"/>
    <property type="match status" value="1"/>
</dbReference>
<feature type="transmembrane region" description="Helical" evidence="5">
    <location>
        <begin position="168"/>
        <end position="188"/>
    </location>
</feature>
<evidence type="ECO:0000256" key="3">
    <source>
        <dbReference type="ARBA" id="ARBA00022989"/>
    </source>
</evidence>
<organism evidence="6 7">
    <name type="scientific">Synaphobranchus kaupii</name>
    <name type="common">Kaup's arrowtooth eel</name>
    <dbReference type="NCBI Taxonomy" id="118154"/>
    <lineage>
        <taxon>Eukaryota</taxon>
        <taxon>Metazoa</taxon>
        <taxon>Chordata</taxon>
        <taxon>Craniata</taxon>
        <taxon>Vertebrata</taxon>
        <taxon>Euteleostomi</taxon>
        <taxon>Actinopterygii</taxon>
        <taxon>Neopterygii</taxon>
        <taxon>Teleostei</taxon>
        <taxon>Anguilliformes</taxon>
        <taxon>Synaphobranchidae</taxon>
        <taxon>Synaphobranchus</taxon>
    </lineage>
</organism>
<keyword evidence="2 5" id="KW-0812">Transmembrane</keyword>
<dbReference type="Proteomes" id="UP001152622">
    <property type="component" value="Chromosome 10"/>
</dbReference>
<keyword evidence="7" id="KW-1185">Reference proteome</keyword>
<keyword evidence="3 5" id="KW-1133">Transmembrane helix</keyword>
<proteinExistence type="predicted"/>
<dbReference type="EMBL" id="JAINUF010000010">
    <property type="protein sequence ID" value="KAJ8348036.1"/>
    <property type="molecule type" value="Genomic_DNA"/>
</dbReference>
<comment type="subcellular location">
    <subcellularLocation>
        <location evidence="1">Membrane</location>
        <topology evidence="1">Multi-pass membrane protein</topology>
    </subcellularLocation>
</comment>
<dbReference type="AlphaFoldDB" id="A0A9Q1EZG8"/>
<evidence type="ECO:0000256" key="2">
    <source>
        <dbReference type="ARBA" id="ARBA00022692"/>
    </source>
</evidence>
<evidence type="ECO:0000313" key="6">
    <source>
        <dbReference type="EMBL" id="KAJ8348036.1"/>
    </source>
</evidence>
<dbReference type="SUPFAM" id="SSF103473">
    <property type="entry name" value="MFS general substrate transporter"/>
    <property type="match status" value="1"/>
</dbReference>